<dbReference type="STRING" id="745820.SAMN04488053_103236"/>
<accession>A0A1H0E7G5</accession>
<keyword evidence="3 6" id="KW-0812">Transmembrane</keyword>
<feature type="transmembrane region" description="Helical" evidence="6">
    <location>
        <begin position="277"/>
        <end position="295"/>
    </location>
</feature>
<keyword evidence="5 6" id="KW-0472">Membrane</keyword>
<dbReference type="GO" id="GO:0005886">
    <property type="term" value="C:plasma membrane"/>
    <property type="evidence" value="ECO:0007669"/>
    <property type="project" value="UniProtKB-SubCell"/>
</dbReference>
<feature type="transmembrane region" description="Helical" evidence="6">
    <location>
        <begin position="253"/>
        <end position="270"/>
    </location>
</feature>
<feature type="transmembrane region" description="Helical" evidence="6">
    <location>
        <begin position="25"/>
        <end position="46"/>
    </location>
</feature>
<dbReference type="Pfam" id="PF02653">
    <property type="entry name" value="BPD_transp_2"/>
    <property type="match status" value="1"/>
</dbReference>
<evidence type="ECO:0000256" key="4">
    <source>
        <dbReference type="ARBA" id="ARBA00022989"/>
    </source>
</evidence>
<dbReference type="InterPro" id="IPR001851">
    <property type="entry name" value="ABC_transp_permease"/>
</dbReference>
<feature type="transmembrane region" description="Helical" evidence="6">
    <location>
        <begin position="103"/>
        <end position="124"/>
    </location>
</feature>
<evidence type="ECO:0000256" key="1">
    <source>
        <dbReference type="ARBA" id="ARBA00004651"/>
    </source>
</evidence>
<dbReference type="EMBL" id="FNIL01000003">
    <property type="protein sequence ID" value="SDN78377.1"/>
    <property type="molecule type" value="Genomic_DNA"/>
</dbReference>
<dbReference type="OrthoDB" id="9784538at2"/>
<evidence type="ECO:0000313" key="8">
    <source>
        <dbReference type="Proteomes" id="UP000198778"/>
    </source>
</evidence>
<evidence type="ECO:0000256" key="5">
    <source>
        <dbReference type="ARBA" id="ARBA00023136"/>
    </source>
</evidence>
<dbReference type="Proteomes" id="UP000198778">
    <property type="component" value="Unassembled WGS sequence"/>
</dbReference>
<keyword evidence="8" id="KW-1185">Reference proteome</keyword>
<evidence type="ECO:0000313" key="7">
    <source>
        <dbReference type="EMBL" id="SDN78377.1"/>
    </source>
</evidence>
<feature type="transmembrane region" description="Helical" evidence="6">
    <location>
        <begin position="58"/>
        <end position="83"/>
    </location>
</feature>
<dbReference type="AlphaFoldDB" id="A0A1H0E7G5"/>
<dbReference type="RefSeq" id="WP_090842254.1">
    <property type="nucleotide sequence ID" value="NZ_FNIL01000003.1"/>
</dbReference>
<evidence type="ECO:0000256" key="2">
    <source>
        <dbReference type="ARBA" id="ARBA00022475"/>
    </source>
</evidence>
<protein>
    <submittedName>
        <fullName evidence="7">Ribose transport system permease protein</fullName>
    </submittedName>
</protein>
<dbReference type="PANTHER" id="PTHR32196">
    <property type="entry name" value="ABC TRANSPORTER PERMEASE PROTEIN YPHD-RELATED-RELATED"/>
    <property type="match status" value="1"/>
</dbReference>
<feature type="transmembrane region" description="Helical" evidence="6">
    <location>
        <begin position="168"/>
        <end position="191"/>
    </location>
</feature>
<comment type="subcellular location">
    <subcellularLocation>
        <location evidence="1">Cell membrane</location>
        <topology evidence="1">Multi-pass membrane protein</topology>
    </subcellularLocation>
</comment>
<name>A0A1H0E7G5_9BACI</name>
<feature type="transmembrane region" description="Helical" evidence="6">
    <location>
        <begin position="301"/>
        <end position="321"/>
    </location>
</feature>
<sequence length="326" mass="34296">MSVSSQTVEKTQEKKGFQVKFNQEVILLLVLVGIVAFFAIMSDAFLTTNNMVNIIRQIAMLGIIAAGMTMVLLIGGIDLSVASNVAFTSVLMGLLMSTGVDPVLAIIIGILGGVAVGALNGLIITKVGIPALITTLGMLTIIRGVSFVTTGGYPVFGFPDGVRWFGTGYVLGIPVPAIIMMVVFGAVYVLLYKTYLGRHIYALGGNQEAARLSGINTKKIQMMVYMISGFCSSIAGLILLGRLNSGQPNALQGFELEVVTAVVLGGVSIFGGQGRLIGVFLGVVILGVLSNGLVILNVGEFFQMVISGTVLLVAVGIDRVYNRKKK</sequence>
<keyword evidence="2" id="KW-1003">Cell membrane</keyword>
<dbReference type="CDD" id="cd06579">
    <property type="entry name" value="TM_PBP1_transp_AraH_like"/>
    <property type="match status" value="1"/>
</dbReference>
<evidence type="ECO:0000256" key="3">
    <source>
        <dbReference type="ARBA" id="ARBA00022692"/>
    </source>
</evidence>
<organism evidence="7 8">
    <name type="scientific">Alkalicoccus daliensis</name>
    <dbReference type="NCBI Taxonomy" id="745820"/>
    <lineage>
        <taxon>Bacteria</taxon>
        <taxon>Bacillati</taxon>
        <taxon>Bacillota</taxon>
        <taxon>Bacilli</taxon>
        <taxon>Bacillales</taxon>
        <taxon>Bacillaceae</taxon>
        <taxon>Alkalicoccus</taxon>
    </lineage>
</organism>
<keyword evidence="4 6" id="KW-1133">Transmembrane helix</keyword>
<evidence type="ECO:0000256" key="6">
    <source>
        <dbReference type="SAM" id="Phobius"/>
    </source>
</evidence>
<dbReference type="PANTHER" id="PTHR32196:SF72">
    <property type="entry name" value="RIBOSE IMPORT PERMEASE PROTEIN RBSC"/>
    <property type="match status" value="1"/>
</dbReference>
<feature type="transmembrane region" description="Helical" evidence="6">
    <location>
        <begin position="131"/>
        <end position="156"/>
    </location>
</feature>
<dbReference type="GO" id="GO:0022857">
    <property type="term" value="F:transmembrane transporter activity"/>
    <property type="evidence" value="ECO:0007669"/>
    <property type="project" value="InterPro"/>
</dbReference>
<gene>
    <name evidence="7" type="ORF">SAMN04488053_103236</name>
</gene>
<proteinExistence type="predicted"/>
<feature type="transmembrane region" description="Helical" evidence="6">
    <location>
        <begin position="222"/>
        <end position="241"/>
    </location>
</feature>
<reference evidence="8" key="1">
    <citation type="submission" date="2016-10" db="EMBL/GenBank/DDBJ databases">
        <authorList>
            <person name="Varghese N."/>
            <person name="Submissions S."/>
        </authorList>
    </citation>
    <scope>NUCLEOTIDE SEQUENCE [LARGE SCALE GENOMIC DNA]</scope>
    <source>
        <strain evidence="8">CGMCC 1.10369</strain>
    </source>
</reference>